<evidence type="ECO:0000313" key="2">
    <source>
        <dbReference type="EMBL" id="KAK5769909.1"/>
    </source>
</evidence>
<keyword evidence="3" id="KW-1185">Reference proteome</keyword>
<feature type="region of interest" description="Disordered" evidence="1">
    <location>
        <begin position="38"/>
        <end position="133"/>
    </location>
</feature>
<name>A0ABR0MC05_GOSAR</name>
<protein>
    <submittedName>
        <fullName evidence="2">Uncharacterized protein</fullName>
    </submittedName>
</protein>
<comment type="caution">
    <text evidence="2">The sequence shown here is derived from an EMBL/GenBank/DDBJ whole genome shotgun (WGS) entry which is preliminary data.</text>
</comment>
<reference evidence="2 3" key="1">
    <citation type="submission" date="2023-03" db="EMBL/GenBank/DDBJ databases">
        <title>WGS of Gossypium arboreum.</title>
        <authorList>
            <person name="Yu D."/>
        </authorList>
    </citation>
    <scope>NUCLEOTIDE SEQUENCE [LARGE SCALE GENOMIC DNA]</scope>
    <source>
        <tissue evidence="2">Leaf</tissue>
    </source>
</reference>
<dbReference type="Proteomes" id="UP001358586">
    <property type="component" value="Unassembled WGS sequence"/>
</dbReference>
<evidence type="ECO:0000256" key="1">
    <source>
        <dbReference type="SAM" id="MobiDB-lite"/>
    </source>
</evidence>
<sequence>MSSFTGPGNVRLHQQRANYSLEGKLSFCLGVMLSKQGGVRVPRESGSQPSIEQPALALRSSNNKEQPASLSSSSNNQLPTDYPSSFIAAEPSPAIYEPGPEPSYLIPSNEDLGNPSSQKKADNLNPLWRPRMY</sequence>
<dbReference type="EMBL" id="JARKNE010000043">
    <property type="protein sequence ID" value="KAK5769909.1"/>
    <property type="molecule type" value="Genomic_DNA"/>
</dbReference>
<accession>A0ABR0MC05</accession>
<gene>
    <name evidence="2" type="ORF">PVK06_049949</name>
</gene>
<proteinExistence type="predicted"/>
<evidence type="ECO:0000313" key="3">
    <source>
        <dbReference type="Proteomes" id="UP001358586"/>
    </source>
</evidence>
<feature type="compositionally biased region" description="Polar residues" evidence="1">
    <location>
        <begin position="59"/>
        <end position="83"/>
    </location>
</feature>
<organism evidence="2 3">
    <name type="scientific">Gossypium arboreum</name>
    <name type="common">Tree cotton</name>
    <name type="synonym">Gossypium nanking</name>
    <dbReference type="NCBI Taxonomy" id="29729"/>
    <lineage>
        <taxon>Eukaryota</taxon>
        <taxon>Viridiplantae</taxon>
        <taxon>Streptophyta</taxon>
        <taxon>Embryophyta</taxon>
        <taxon>Tracheophyta</taxon>
        <taxon>Spermatophyta</taxon>
        <taxon>Magnoliopsida</taxon>
        <taxon>eudicotyledons</taxon>
        <taxon>Gunneridae</taxon>
        <taxon>Pentapetalae</taxon>
        <taxon>rosids</taxon>
        <taxon>malvids</taxon>
        <taxon>Malvales</taxon>
        <taxon>Malvaceae</taxon>
        <taxon>Malvoideae</taxon>
        <taxon>Gossypium</taxon>
    </lineage>
</organism>